<evidence type="ECO:0000259" key="1">
    <source>
        <dbReference type="PROSITE" id="PS50011"/>
    </source>
</evidence>
<dbReference type="SUPFAM" id="SSF56112">
    <property type="entry name" value="Protein kinase-like (PK-like)"/>
    <property type="match status" value="1"/>
</dbReference>
<keyword evidence="3" id="KW-1185">Reference proteome</keyword>
<gene>
    <name evidence="2" type="ORF">M9Y10_011344</name>
</gene>
<proteinExistence type="predicted"/>
<reference evidence="2 3" key="1">
    <citation type="submission" date="2024-04" db="EMBL/GenBank/DDBJ databases">
        <title>Tritrichomonas musculus Genome.</title>
        <authorList>
            <person name="Alves-Ferreira E."/>
            <person name="Grigg M."/>
            <person name="Lorenzi H."/>
            <person name="Galac M."/>
        </authorList>
    </citation>
    <scope>NUCLEOTIDE SEQUENCE [LARGE SCALE GENOMIC DNA]</scope>
    <source>
        <strain evidence="2 3">EAF2021</strain>
    </source>
</reference>
<protein>
    <recommendedName>
        <fullName evidence="1">Protein kinase domain-containing protein</fullName>
    </recommendedName>
</protein>
<name>A0ABR2IJC2_9EUKA</name>
<dbReference type="Pfam" id="PF00069">
    <property type="entry name" value="Pkinase"/>
    <property type="match status" value="1"/>
</dbReference>
<sequence>MHCPGILPVYQIFDDKNEKKFQVATKFLKNGILSTYLPGFAAYPNHLYTYDKLDPTKKTIIMYGIAQTMNFIHSNRIFFRDLSPDNIFLDEEYHPYLSNFNRCIENAKDSVLQNDIFNYSMIYIGLFGPIEIIQSNNSDDESSSDSNFYSIINVLSSMKYGARPRLDDKLDLTESQKDALIKMWGKSQNRPTFSNIIQLFENGKLIFTGTDMDKFIEYKKLFTEKCQSYPDKLNDEIKEFCYQTSICSENDDF</sequence>
<organism evidence="2 3">
    <name type="scientific">Tritrichomonas musculus</name>
    <dbReference type="NCBI Taxonomy" id="1915356"/>
    <lineage>
        <taxon>Eukaryota</taxon>
        <taxon>Metamonada</taxon>
        <taxon>Parabasalia</taxon>
        <taxon>Tritrichomonadida</taxon>
        <taxon>Tritrichomonadidae</taxon>
        <taxon>Tritrichomonas</taxon>
    </lineage>
</organism>
<dbReference type="PANTHER" id="PTHR23257:SF958">
    <property type="entry name" value="SERINE_THREONINE-PROTEIN KINASE WNK4"/>
    <property type="match status" value="1"/>
</dbReference>
<dbReference type="EMBL" id="JAPFFF010000017">
    <property type="protein sequence ID" value="KAK8863656.1"/>
    <property type="molecule type" value="Genomic_DNA"/>
</dbReference>
<feature type="domain" description="Protein kinase" evidence="1">
    <location>
        <begin position="1"/>
        <end position="253"/>
    </location>
</feature>
<dbReference type="PROSITE" id="PS50011">
    <property type="entry name" value="PROTEIN_KINASE_DOM"/>
    <property type="match status" value="1"/>
</dbReference>
<accession>A0ABR2IJC2</accession>
<dbReference type="Proteomes" id="UP001470230">
    <property type="component" value="Unassembled WGS sequence"/>
</dbReference>
<comment type="caution">
    <text evidence="2">The sequence shown here is derived from an EMBL/GenBank/DDBJ whole genome shotgun (WGS) entry which is preliminary data.</text>
</comment>
<dbReference type="Gene3D" id="1.10.510.10">
    <property type="entry name" value="Transferase(Phosphotransferase) domain 1"/>
    <property type="match status" value="1"/>
</dbReference>
<evidence type="ECO:0000313" key="3">
    <source>
        <dbReference type="Proteomes" id="UP001470230"/>
    </source>
</evidence>
<dbReference type="PANTHER" id="PTHR23257">
    <property type="entry name" value="SERINE-THREONINE PROTEIN KINASE"/>
    <property type="match status" value="1"/>
</dbReference>
<dbReference type="InterPro" id="IPR050167">
    <property type="entry name" value="Ser_Thr_protein_kinase"/>
</dbReference>
<dbReference type="InterPro" id="IPR000719">
    <property type="entry name" value="Prot_kinase_dom"/>
</dbReference>
<evidence type="ECO:0000313" key="2">
    <source>
        <dbReference type="EMBL" id="KAK8863656.1"/>
    </source>
</evidence>
<dbReference type="InterPro" id="IPR011009">
    <property type="entry name" value="Kinase-like_dom_sf"/>
</dbReference>